<comment type="caution">
    <text evidence="3">The sequence shown here is derived from an EMBL/GenBank/DDBJ whole genome shotgun (WGS) entry which is preliminary data.</text>
</comment>
<dbReference type="SMART" id="SM00060">
    <property type="entry name" value="FN3"/>
    <property type="match status" value="2"/>
</dbReference>
<dbReference type="InterPro" id="IPR001322">
    <property type="entry name" value="Lamin_tail_dom"/>
</dbReference>
<dbReference type="InterPro" id="IPR036116">
    <property type="entry name" value="FN3_sf"/>
</dbReference>
<dbReference type="PROSITE" id="PS50853">
    <property type="entry name" value="FN3"/>
    <property type="match status" value="2"/>
</dbReference>
<keyword evidence="4" id="KW-1185">Reference proteome</keyword>
<accession>A0A4Q1KWS3</accession>
<dbReference type="Proteomes" id="UP000289734">
    <property type="component" value="Unassembled WGS sequence"/>
</dbReference>
<gene>
    <name evidence="3" type="ORF">EQG68_01890</name>
</gene>
<evidence type="ECO:0000259" key="1">
    <source>
        <dbReference type="PROSITE" id="PS50853"/>
    </source>
</evidence>
<dbReference type="InterPro" id="IPR003961">
    <property type="entry name" value="FN3_dom"/>
</dbReference>
<dbReference type="CDD" id="cd00063">
    <property type="entry name" value="FN3"/>
    <property type="match status" value="1"/>
</dbReference>
<dbReference type="Gene3D" id="2.60.40.10">
    <property type="entry name" value="Immunoglobulins"/>
    <property type="match status" value="2"/>
</dbReference>
<evidence type="ECO:0000313" key="3">
    <source>
        <dbReference type="EMBL" id="RXR34682.1"/>
    </source>
</evidence>
<dbReference type="PROSITE" id="PS51841">
    <property type="entry name" value="LTD"/>
    <property type="match status" value="1"/>
</dbReference>
<dbReference type="InterPro" id="IPR013783">
    <property type="entry name" value="Ig-like_fold"/>
</dbReference>
<feature type="domain" description="Fibronectin type-III" evidence="1">
    <location>
        <begin position="841"/>
        <end position="933"/>
    </location>
</feature>
<protein>
    <recommendedName>
        <fullName evidence="5">T9SS sorting signal type C domain-containing protein</fullName>
    </recommendedName>
</protein>
<sequence>MNLSLLKTFGKFFIFFLILVGVTVNAQQAAWTFDTSLAAPNTPTSVTANIGNQSGIATIFANGTNGSSTWITATTGNELTMFAGTTINDPRGTTVAGSSYSLVGGTGNSANGKSIVLKFSMTGFENPVLSFATRGTSTGFNNHQWAWSTDNLTYTNFGTNTANTTSTFLTRTLDLSSINEVDNASVVYLRLTVSGATNSTGNNRLDNFVINASAIVSGPTVTTTAATAIATTSADLNGAINANGTTTDASFEYGTTVTYGNSITATPSTATGTSDTSISATIGSLAVNTLYHYRAVGTVSAVSTNGSDMTFYTLANTPGVVVVTNPLQTTLDVTVDATTENSNPATTEYAIQETGGQYVQGDGSLGATAVWQTAATWSTITVTGLTTSTTYTFQVKARNGANVETGFGSTESGTTLAAQLVDYAVVQFPNTTQNILEGGSLTVYIRAYEPGLTTLSGEQSNLFGWVGYSSTDDDPSNPGWTWVPATFNTEYGNDDEYQATLSSLPIGTYYYAGRFQIGTGPFVYAGSGGNWNNDNVTLNVNADVVNFANIQFPTSATLTEGETVTVFAQVYEPGVTEGAGQGAGITAEIGYSSTDTTPDGTWTWLSASHNASVTGNNDEYQVNLGTGLTPGTYYYASRFIKTGSSTYVYGGTNGSPWASSGVLTVNALGTPTATAGTLIGQTEFTANWEAVAGATSYEIDVYEQTTIFATDLFISEYIEGSSSNKYIEIYNGTGVTIDLSDYELRLYANGASTPTNANVLSGNLANGATIVYRNSAASVYGGTTTVDSAVNFNGDDAVALYKISTTSFVDIFGEIGNDPGASWSDSGNITVNQTLVRNSDIIGGVTTNPTGFPTLGTDWTSSSIDTVTDLGSHTFDGGSSTTYVIEDINVGNVTSYVVTGLNPETTYYYVVRAVLGAATSGNSNEITVITKPTTVTWNGTEWSNIDGPDATIDAIIAGAYESGTDGEFTAKSLTVESGSFTVSSGTNVTVVNEVTNELTATEFVVENNANLVQNNDTNNSGNITVNRNSSALMRLDYTLWSSPVAGQNLLDFSPLTLANRFYVYNPSNNQYATVTPSTTDFAEGTGYLIRMPDTHPTSPTVWSGSFVGVPYNGDVTISVANNTYNAVGNPYPSTIDADDFINGNSLSEALYFWRKTNAAAGSAYATYTLAGGAGTGGSGSSAQIPNGIIQVGQGFIARSTSTSLTFTNGMRTANQDNQFFRNANEEKNRIWLNLSNAQDIVGQTMIAYMENSSLEFDAMYDGKYINDSQTAFTSLINSEEFAVQARGSFSATDVVPMNFKTETAGSYTISLANVDGLFETEEDIFIKDNLLGIEHNLRNSAYAFTAEAGVFADRFEIVYESTLSLDNPTFNNVVVFSKNKSLEINAGSETISAITVFDIRGRKVASQEELNTSVASIDLTGLASQVLIVQIKMTNGQLMTKKVVH</sequence>
<evidence type="ECO:0000313" key="4">
    <source>
        <dbReference type="Proteomes" id="UP000289734"/>
    </source>
</evidence>
<reference evidence="4" key="1">
    <citation type="submission" date="2019-01" db="EMBL/GenBank/DDBJ databases">
        <title>Cytophagaceae bacterium strain CAR-16.</title>
        <authorList>
            <person name="Chen W.-M."/>
        </authorList>
    </citation>
    <scope>NUCLEOTIDE SEQUENCE [LARGE SCALE GENOMIC DNA]</scope>
    <source>
        <strain evidence="4">ICH-30</strain>
    </source>
</reference>
<evidence type="ECO:0008006" key="5">
    <source>
        <dbReference type="Google" id="ProtNLM"/>
    </source>
</evidence>
<dbReference type="Pfam" id="PF00932">
    <property type="entry name" value="LTD"/>
    <property type="match status" value="1"/>
</dbReference>
<name>A0A4Q1KWS3_9FLAO</name>
<dbReference type="EMBL" id="SBKQ01000002">
    <property type="protein sequence ID" value="RXR34682.1"/>
    <property type="molecule type" value="Genomic_DNA"/>
</dbReference>
<dbReference type="SUPFAM" id="SSF49265">
    <property type="entry name" value="Fibronectin type III"/>
    <property type="match status" value="2"/>
</dbReference>
<dbReference type="OrthoDB" id="1652165at2"/>
<evidence type="ECO:0000259" key="2">
    <source>
        <dbReference type="PROSITE" id="PS51841"/>
    </source>
</evidence>
<proteinExistence type="predicted"/>
<feature type="domain" description="LTD" evidence="2">
    <location>
        <begin position="703"/>
        <end position="939"/>
    </location>
</feature>
<feature type="domain" description="Fibronectin type-III" evidence="1">
    <location>
        <begin position="317"/>
        <end position="418"/>
    </location>
</feature>
<organism evidence="3 4">
    <name type="scientific">Flavobacterium piscinae</name>
    <dbReference type="NCBI Taxonomy" id="2506424"/>
    <lineage>
        <taxon>Bacteria</taxon>
        <taxon>Pseudomonadati</taxon>
        <taxon>Bacteroidota</taxon>
        <taxon>Flavobacteriia</taxon>
        <taxon>Flavobacteriales</taxon>
        <taxon>Flavobacteriaceae</taxon>
        <taxon>Flavobacterium</taxon>
    </lineage>
</organism>
<dbReference type="RefSeq" id="WP_129463094.1">
    <property type="nucleotide sequence ID" value="NZ_SBKQ01000002.1"/>
</dbReference>